<evidence type="ECO:0000256" key="1">
    <source>
        <dbReference type="ARBA" id="ARBA00012404"/>
    </source>
</evidence>
<dbReference type="InterPro" id="IPR002701">
    <property type="entry name" value="CM_II_prokaryot"/>
</dbReference>
<sequence>MFLINSVKRNFIEEIRSNIDRIDRQIVTLLAQRGAYVKQAAKFKKTTTDVKAPQRVERVIAKVVALSVELGANPTVTEQVYRAMIAGFINAELAEHAALNTCSIEI</sequence>
<dbReference type="Pfam" id="PF01817">
    <property type="entry name" value="CM_2"/>
    <property type="match status" value="1"/>
</dbReference>
<dbReference type="SUPFAM" id="SSF48600">
    <property type="entry name" value="Chorismate mutase II"/>
    <property type="match status" value="1"/>
</dbReference>
<dbReference type="EC" id="5.4.99.5" evidence="1"/>
<name>A0A8X8KBD2_ACIFI</name>
<dbReference type="InterPro" id="IPR036263">
    <property type="entry name" value="Chorismate_II_sf"/>
</dbReference>
<gene>
    <name evidence="4" type="ORF">HF568_07690</name>
</gene>
<organism evidence="4 5">
    <name type="scientific">Acidithiobacillus ferridurans</name>
    <dbReference type="NCBI Taxonomy" id="1232575"/>
    <lineage>
        <taxon>Bacteria</taxon>
        <taxon>Pseudomonadati</taxon>
        <taxon>Pseudomonadota</taxon>
        <taxon>Acidithiobacillia</taxon>
        <taxon>Acidithiobacillales</taxon>
        <taxon>Acidithiobacillaceae</taxon>
        <taxon>Acidithiobacillus</taxon>
    </lineage>
</organism>
<keyword evidence="2" id="KW-0413">Isomerase</keyword>
<dbReference type="Gene3D" id="1.20.59.10">
    <property type="entry name" value="Chorismate mutase"/>
    <property type="match status" value="1"/>
</dbReference>
<protein>
    <recommendedName>
        <fullName evidence="1">chorismate mutase</fullName>
        <ecNumber evidence="1">5.4.99.5</ecNumber>
    </recommendedName>
</protein>
<dbReference type="AlphaFoldDB" id="A0A8X8KBD2"/>
<dbReference type="Proteomes" id="UP000887300">
    <property type="component" value="Unassembled WGS sequence"/>
</dbReference>
<dbReference type="GO" id="GO:0046417">
    <property type="term" value="P:chorismate metabolic process"/>
    <property type="evidence" value="ECO:0007669"/>
    <property type="project" value="InterPro"/>
</dbReference>
<dbReference type="PROSITE" id="PS51168">
    <property type="entry name" value="CHORISMATE_MUT_2"/>
    <property type="match status" value="1"/>
</dbReference>
<dbReference type="EMBL" id="JABBHS010000228">
    <property type="protein sequence ID" value="MBU2723092.1"/>
    <property type="molecule type" value="Genomic_DNA"/>
</dbReference>
<dbReference type="PANTHER" id="PTHR38041:SF1">
    <property type="entry name" value="CHORISMATE MUTASE"/>
    <property type="match status" value="1"/>
</dbReference>
<evidence type="ECO:0000259" key="3">
    <source>
        <dbReference type="PROSITE" id="PS51168"/>
    </source>
</evidence>
<dbReference type="GO" id="GO:0004106">
    <property type="term" value="F:chorismate mutase activity"/>
    <property type="evidence" value="ECO:0007669"/>
    <property type="project" value="UniProtKB-EC"/>
</dbReference>
<dbReference type="RefSeq" id="WP_197722494.1">
    <property type="nucleotide sequence ID" value="NZ_AP018795.1"/>
</dbReference>
<reference evidence="4" key="1">
    <citation type="journal article" date="2021" name="ISME J.">
        <title>Genomic evolution of the class Acidithiobacillia: deep-branching Proteobacteria living in extreme acidic conditions.</title>
        <authorList>
            <person name="Moya-Beltran A."/>
            <person name="Beard S."/>
            <person name="Rojas-Villalobos C."/>
            <person name="Issotta F."/>
            <person name="Gallardo Y."/>
            <person name="Ulloa R."/>
            <person name="Giaveno A."/>
            <person name="Degli Esposti M."/>
            <person name="Johnson D.B."/>
            <person name="Quatrini R."/>
        </authorList>
    </citation>
    <scope>NUCLEOTIDE SEQUENCE</scope>
    <source>
        <strain evidence="4">DSM 583</strain>
    </source>
</reference>
<evidence type="ECO:0000313" key="5">
    <source>
        <dbReference type="Proteomes" id="UP000887300"/>
    </source>
</evidence>
<evidence type="ECO:0000256" key="2">
    <source>
        <dbReference type="ARBA" id="ARBA00023235"/>
    </source>
</evidence>
<dbReference type="PANTHER" id="PTHR38041">
    <property type="entry name" value="CHORISMATE MUTASE"/>
    <property type="match status" value="1"/>
</dbReference>
<feature type="domain" description="Chorismate mutase" evidence="3">
    <location>
        <begin position="6"/>
        <end position="96"/>
    </location>
</feature>
<evidence type="ECO:0000313" key="4">
    <source>
        <dbReference type="EMBL" id="MBU2723092.1"/>
    </source>
</evidence>
<comment type="caution">
    <text evidence="4">The sequence shown here is derived from an EMBL/GenBank/DDBJ whole genome shotgun (WGS) entry which is preliminary data.</text>
</comment>
<proteinExistence type="predicted"/>
<dbReference type="InterPro" id="IPR051331">
    <property type="entry name" value="Chorismate_mutase-related"/>
</dbReference>
<dbReference type="GO" id="GO:0009697">
    <property type="term" value="P:salicylic acid biosynthetic process"/>
    <property type="evidence" value="ECO:0007669"/>
    <property type="project" value="TreeGrafter"/>
</dbReference>
<dbReference type="SMART" id="SM00830">
    <property type="entry name" value="CM_2"/>
    <property type="match status" value="1"/>
</dbReference>
<dbReference type="InterPro" id="IPR036979">
    <property type="entry name" value="CM_dom_sf"/>
</dbReference>
<accession>A0A8X8KBD2</accession>